<accession>A0A1E3AC32</accession>
<dbReference type="AlphaFoldDB" id="A0A1E3AC32"/>
<dbReference type="SUPFAM" id="SSF82549">
    <property type="entry name" value="DAK1/DegV-like"/>
    <property type="match status" value="1"/>
</dbReference>
<dbReference type="InterPro" id="IPR050861">
    <property type="entry name" value="Dihydroxyacetone_Kinase"/>
</dbReference>
<evidence type="ECO:0000259" key="5">
    <source>
        <dbReference type="PROSITE" id="PS51481"/>
    </source>
</evidence>
<sequence>MKKCMNNSDDFVDESLKGIYKAYPSFYEAGCDDIRAFVHPGKAKGKVSIVTGGGYGHIPVFLGYVGEGLCDGAAVGNVFTSPSSEAILNTTRAVENENGVLYLFGNYFGDGMNFEMAAEMAALEGIRTETVKVSDDVASAPRKEYFQRRGIAGICLVYKAAGACAESGASLEEVTRIARKAVDNTASYGVAFSSCTLPGAERPIFEINDQDMEIGMGIHGEPGIKRVRMMNSRDLARELCPAVLKDLSIAEGERVAVLVNGLGMTSREELFIFYKDVAEYLEEKGIAVGKTMVGEFATSLEMAGLSLSIMRLDEEMETYLKAQEYTPFIRY</sequence>
<keyword evidence="3 6" id="KW-0418">Kinase</keyword>
<evidence type="ECO:0000256" key="3">
    <source>
        <dbReference type="ARBA" id="ARBA00022777"/>
    </source>
</evidence>
<comment type="caution">
    <text evidence="6">The sequence shown here is derived from an EMBL/GenBank/DDBJ whole genome shotgun (WGS) entry which is preliminary data.</text>
</comment>
<dbReference type="GO" id="GO:0005829">
    <property type="term" value="C:cytosol"/>
    <property type="evidence" value="ECO:0007669"/>
    <property type="project" value="TreeGrafter"/>
</dbReference>
<keyword evidence="1 6" id="KW-0808">Transferase</keyword>
<dbReference type="GO" id="GO:0005524">
    <property type="term" value="F:ATP binding"/>
    <property type="evidence" value="ECO:0007669"/>
    <property type="project" value="UniProtKB-KW"/>
</dbReference>
<feature type="domain" description="DhaK" evidence="5">
    <location>
        <begin position="7"/>
        <end position="329"/>
    </location>
</feature>
<dbReference type="PANTHER" id="PTHR28629:SF4">
    <property type="entry name" value="TRIOKINASE_FMN CYCLASE"/>
    <property type="match status" value="1"/>
</dbReference>
<dbReference type="Proteomes" id="UP000094067">
    <property type="component" value="Unassembled WGS sequence"/>
</dbReference>
<evidence type="ECO:0000313" key="6">
    <source>
        <dbReference type="EMBL" id="ODM06159.1"/>
    </source>
</evidence>
<dbReference type="Pfam" id="PF02733">
    <property type="entry name" value="Dak1"/>
    <property type="match status" value="1"/>
</dbReference>
<dbReference type="Gene3D" id="3.40.50.10440">
    <property type="entry name" value="Dihydroxyacetone kinase, domain 1"/>
    <property type="match status" value="1"/>
</dbReference>
<organism evidence="6 7">
    <name type="scientific">Eisenbergiella tayi</name>
    <dbReference type="NCBI Taxonomy" id="1432052"/>
    <lineage>
        <taxon>Bacteria</taxon>
        <taxon>Bacillati</taxon>
        <taxon>Bacillota</taxon>
        <taxon>Clostridia</taxon>
        <taxon>Lachnospirales</taxon>
        <taxon>Lachnospiraceae</taxon>
        <taxon>Eisenbergiella</taxon>
    </lineage>
</organism>
<keyword evidence="4" id="KW-0067">ATP-binding</keyword>
<evidence type="ECO:0000256" key="1">
    <source>
        <dbReference type="ARBA" id="ARBA00022679"/>
    </source>
</evidence>
<proteinExistence type="predicted"/>
<dbReference type="EC" id="2.7.-.-" evidence="6"/>
<reference evidence="6 7" key="1">
    <citation type="submission" date="2016-07" db="EMBL/GenBank/DDBJ databases">
        <title>Characterization of isolates of Eisenbergiella tayi derived from blood cultures, using whole genome sequencing.</title>
        <authorList>
            <person name="Burdz T."/>
            <person name="Wiebe D."/>
            <person name="Huynh C."/>
            <person name="Bernard K."/>
        </authorList>
    </citation>
    <scope>NUCLEOTIDE SEQUENCE [LARGE SCALE GENOMIC DNA]</scope>
    <source>
        <strain evidence="6 7">NML 110608</strain>
    </source>
</reference>
<gene>
    <name evidence="6" type="primary">dhaK_2</name>
    <name evidence="6" type="ORF">BEI61_02048</name>
</gene>
<name>A0A1E3AC32_9FIRM</name>
<dbReference type="PANTHER" id="PTHR28629">
    <property type="entry name" value="TRIOKINASE/FMN CYCLASE"/>
    <property type="match status" value="1"/>
</dbReference>
<dbReference type="FunFam" id="3.30.1180.20:FF:000001">
    <property type="entry name" value="Dihydroxyacetone kinase 1"/>
    <property type="match status" value="1"/>
</dbReference>
<dbReference type="PROSITE" id="PS51481">
    <property type="entry name" value="DHAK"/>
    <property type="match status" value="1"/>
</dbReference>
<dbReference type="Gene3D" id="3.30.1180.20">
    <property type="entry name" value="Dihydroxyacetone kinase, domain 2"/>
    <property type="match status" value="1"/>
</dbReference>
<evidence type="ECO:0000256" key="4">
    <source>
        <dbReference type="ARBA" id="ARBA00022840"/>
    </source>
</evidence>
<dbReference type="EMBL" id="MCGH01000002">
    <property type="protein sequence ID" value="ODM06159.1"/>
    <property type="molecule type" value="Genomic_DNA"/>
</dbReference>
<evidence type="ECO:0000256" key="2">
    <source>
        <dbReference type="ARBA" id="ARBA00022741"/>
    </source>
</evidence>
<keyword evidence="2" id="KW-0547">Nucleotide-binding</keyword>
<protein>
    <submittedName>
        <fullName evidence="6">PTS-dependent dihydroxyacetone kinase, dihydroxyacetone-binding subunit DhaK</fullName>
        <ecNumber evidence="6">2.7.-.-</ecNumber>
    </submittedName>
</protein>
<dbReference type="RefSeq" id="WP_069152204.1">
    <property type="nucleotide sequence ID" value="NZ_MCGH01000002.1"/>
</dbReference>
<dbReference type="PATRIC" id="fig|1432052.4.peg.2289"/>
<dbReference type="GO" id="GO:0004371">
    <property type="term" value="F:glycerone kinase activity"/>
    <property type="evidence" value="ECO:0007669"/>
    <property type="project" value="InterPro"/>
</dbReference>
<evidence type="ECO:0000313" key="7">
    <source>
        <dbReference type="Proteomes" id="UP000094067"/>
    </source>
</evidence>
<dbReference type="FunFam" id="3.40.50.10440:FF:000001">
    <property type="entry name" value="Dihydroxyacetone kinase, DhaK subunit"/>
    <property type="match status" value="1"/>
</dbReference>
<dbReference type="InterPro" id="IPR004006">
    <property type="entry name" value="DhaK_dom"/>
</dbReference>
<dbReference type="GO" id="GO:0019563">
    <property type="term" value="P:glycerol catabolic process"/>
    <property type="evidence" value="ECO:0007669"/>
    <property type="project" value="TreeGrafter"/>
</dbReference>